<dbReference type="PANTHER" id="PTHR35798:SF1">
    <property type="entry name" value="CELL DIVISION PROTEIN SEPF"/>
    <property type="match status" value="1"/>
</dbReference>
<evidence type="ECO:0000256" key="4">
    <source>
        <dbReference type="ARBA" id="ARBA00044936"/>
    </source>
</evidence>
<dbReference type="GO" id="GO:0043093">
    <property type="term" value="P:FtsZ-dependent cytokinesis"/>
    <property type="evidence" value="ECO:0007669"/>
    <property type="project" value="UniProtKB-UniRule"/>
</dbReference>
<dbReference type="GO" id="GO:0005737">
    <property type="term" value="C:cytoplasm"/>
    <property type="evidence" value="ECO:0007669"/>
    <property type="project" value="UniProtKB-SubCell"/>
</dbReference>
<dbReference type="InterPro" id="IPR007561">
    <property type="entry name" value="Cell_div_SepF/SepF-rel"/>
</dbReference>
<comment type="function">
    <text evidence="4 5">Cell division protein that is part of the divisome complex and is recruited early to the Z-ring. Probably stimulates Z-ring formation, perhaps through the cross-linking of FtsZ protofilaments. Its function overlaps with FtsA.</text>
</comment>
<dbReference type="STRING" id="576118.SAMN05216216_10190"/>
<dbReference type="Gene3D" id="3.30.110.150">
    <property type="entry name" value="SepF-like protein"/>
    <property type="match status" value="1"/>
</dbReference>
<dbReference type="Proteomes" id="UP000199008">
    <property type="component" value="Unassembled WGS sequence"/>
</dbReference>
<dbReference type="OrthoDB" id="9815206at2"/>
<evidence type="ECO:0000256" key="1">
    <source>
        <dbReference type="ARBA" id="ARBA00022618"/>
    </source>
</evidence>
<keyword evidence="5" id="KW-0963">Cytoplasm</keyword>
<dbReference type="AlphaFoldDB" id="A0A1G9A297"/>
<comment type="similarity">
    <text evidence="5">Belongs to the SepF family.</text>
</comment>
<evidence type="ECO:0000313" key="7">
    <source>
        <dbReference type="EMBL" id="SDK21482.1"/>
    </source>
</evidence>
<feature type="compositionally biased region" description="Polar residues" evidence="6">
    <location>
        <begin position="91"/>
        <end position="105"/>
    </location>
</feature>
<dbReference type="PANTHER" id="PTHR35798">
    <property type="entry name" value="CELL DIVISION PROTEIN SEPF"/>
    <property type="match status" value="1"/>
</dbReference>
<gene>
    <name evidence="5" type="primary">sepF</name>
    <name evidence="7" type="ORF">SAMN05216216_10190</name>
</gene>
<name>A0A1G9A297_9BACL</name>
<keyword evidence="1 5" id="KW-0132">Cell division</keyword>
<evidence type="ECO:0000256" key="2">
    <source>
        <dbReference type="ARBA" id="ARBA00023210"/>
    </source>
</evidence>
<reference evidence="8" key="1">
    <citation type="submission" date="2016-10" db="EMBL/GenBank/DDBJ databases">
        <authorList>
            <person name="Varghese N."/>
            <person name="Submissions S."/>
        </authorList>
    </citation>
    <scope>NUCLEOTIDE SEQUENCE [LARGE SCALE GENOMIC DNA]</scope>
    <source>
        <strain evidence="8">CGMCC 1.8895</strain>
    </source>
</reference>
<evidence type="ECO:0000256" key="5">
    <source>
        <dbReference type="HAMAP-Rule" id="MF_01197"/>
    </source>
</evidence>
<dbReference type="GO" id="GO:0000917">
    <property type="term" value="P:division septum assembly"/>
    <property type="evidence" value="ECO:0007669"/>
    <property type="project" value="UniProtKB-KW"/>
</dbReference>
<dbReference type="EMBL" id="FNFY01000001">
    <property type="protein sequence ID" value="SDK21482.1"/>
    <property type="molecule type" value="Genomic_DNA"/>
</dbReference>
<organism evidence="7 8">
    <name type="scientific">Lacicoccus qingdaonensis</name>
    <dbReference type="NCBI Taxonomy" id="576118"/>
    <lineage>
        <taxon>Bacteria</taxon>
        <taxon>Bacillati</taxon>
        <taxon>Bacillota</taxon>
        <taxon>Bacilli</taxon>
        <taxon>Bacillales</taxon>
        <taxon>Salinicoccaceae</taxon>
        <taxon>Lacicoccus</taxon>
    </lineage>
</organism>
<evidence type="ECO:0000256" key="3">
    <source>
        <dbReference type="ARBA" id="ARBA00023306"/>
    </source>
</evidence>
<dbReference type="HAMAP" id="MF_01197">
    <property type="entry name" value="SepF"/>
    <property type="match status" value="1"/>
</dbReference>
<comment type="subunit">
    <text evidence="5">Homodimer. Interacts with FtsZ.</text>
</comment>
<dbReference type="InterPro" id="IPR023052">
    <property type="entry name" value="Cell_div_SepF"/>
</dbReference>
<dbReference type="Pfam" id="PF04472">
    <property type="entry name" value="SepF"/>
    <property type="match status" value="1"/>
</dbReference>
<dbReference type="RefSeq" id="WP_092983635.1">
    <property type="nucleotide sequence ID" value="NZ_FNFY01000001.1"/>
</dbReference>
<feature type="region of interest" description="Disordered" evidence="6">
    <location>
        <begin position="12"/>
        <end position="105"/>
    </location>
</feature>
<comment type="subcellular location">
    <subcellularLocation>
        <location evidence="5">Cytoplasm</location>
    </subcellularLocation>
    <text evidence="5">Localizes to the division site, in a FtsZ-dependent manner.</text>
</comment>
<dbReference type="InterPro" id="IPR038594">
    <property type="entry name" value="SepF-like_sf"/>
</dbReference>
<sequence>MKNFFKDIFFVEVEEETSDETGQKENKPVNRPKKKAGPEVNDSKSKVTQLDLSRNEKSSSENKKARDNASASHDKNRSQRSFFKKERQKPAQDNTTGRQNNSQHSYKETTLMNADNMNAKVHLFEPRVFSETQDIADELKNERATLVNLSKVDSGPKKRIVDFLSGTVYALDGDIQKVGNDIFLCTPKSVVVEGEISSDKDNSEEM</sequence>
<keyword evidence="2 5" id="KW-0717">Septation</keyword>
<keyword evidence="3 5" id="KW-0131">Cell cycle</keyword>
<keyword evidence="8" id="KW-1185">Reference proteome</keyword>
<feature type="compositionally biased region" description="Basic and acidic residues" evidence="6">
    <location>
        <begin position="53"/>
        <end position="90"/>
    </location>
</feature>
<evidence type="ECO:0000313" key="8">
    <source>
        <dbReference type="Proteomes" id="UP000199008"/>
    </source>
</evidence>
<protein>
    <recommendedName>
        <fullName evidence="5">Cell division protein SepF</fullName>
    </recommendedName>
</protein>
<accession>A0A1G9A297</accession>
<proteinExistence type="inferred from homology"/>
<evidence type="ECO:0000256" key="6">
    <source>
        <dbReference type="SAM" id="MobiDB-lite"/>
    </source>
</evidence>